<evidence type="ECO:0000313" key="3">
    <source>
        <dbReference type="Proteomes" id="UP000838686"/>
    </source>
</evidence>
<dbReference type="Pfam" id="PF00144">
    <property type="entry name" value="Beta-lactamase"/>
    <property type="match status" value="1"/>
</dbReference>
<feature type="domain" description="Beta-lactamase-related" evidence="1">
    <location>
        <begin position="44"/>
        <end position="328"/>
    </location>
</feature>
<evidence type="ECO:0000313" key="2">
    <source>
        <dbReference type="EMBL" id="CAH1200680.1"/>
    </source>
</evidence>
<name>A0ABN8G8M6_9BACL</name>
<dbReference type="EMBL" id="CAKMMF010000006">
    <property type="protein sequence ID" value="CAH1200680.1"/>
    <property type="molecule type" value="Genomic_DNA"/>
</dbReference>
<sequence>MMQCDYWPTTEWRTQDPAALGMDAEKLYELDPMIKAQYSNLNGIVVVHKGYIAFEQYYNCCGPNDTYHVASVTKSITSALIGIAIDRGSINSVDEKVLDFFPEYVAGATDMQKRAATIRQLLTMTAPFPFTWKPGGVVQEPLDRLRRQKDWVKYALDLLGQKGRPGVFQYCTAGAHLLSAILTCATGRSAREYANEHLFGPIGMNVIPDCRMKSFGLEDVFGINLKGWIQDPSGNSTGGWGLALTPRDMARFGFLYLNGGMWDDKRIVSQTWIDESIAMNANKYGYLWWLHEEDDVSAHLAMGDGGNAICCIPARDLIVAITSTIVSKPRDIWPLIQKCVIPSVRG</sequence>
<evidence type="ECO:0000259" key="1">
    <source>
        <dbReference type="Pfam" id="PF00144"/>
    </source>
</evidence>
<gene>
    <name evidence="2" type="primary">nylB'</name>
    <name evidence="2" type="ORF">PAECIP111893_01530</name>
</gene>
<dbReference type="SUPFAM" id="SSF56601">
    <property type="entry name" value="beta-lactamase/transpeptidase-like"/>
    <property type="match status" value="1"/>
</dbReference>
<comment type="caution">
    <text evidence="2">The sequence shown here is derived from an EMBL/GenBank/DDBJ whole genome shotgun (WGS) entry which is preliminary data.</text>
</comment>
<dbReference type="InterPro" id="IPR001466">
    <property type="entry name" value="Beta-lactam-related"/>
</dbReference>
<dbReference type="Gene3D" id="3.40.710.10">
    <property type="entry name" value="DD-peptidase/beta-lactamase superfamily"/>
    <property type="match status" value="1"/>
</dbReference>
<keyword evidence="2" id="KW-0378">Hydrolase</keyword>
<organism evidence="2 3">
    <name type="scientific">Paenibacillus plantiphilus</name>
    <dbReference type="NCBI Taxonomy" id="2905650"/>
    <lineage>
        <taxon>Bacteria</taxon>
        <taxon>Bacillati</taxon>
        <taxon>Bacillota</taxon>
        <taxon>Bacilli</taxon>
        <taxon>Bacillales</taxon>
        <taxon>Paenibacillaceae</taxon>
        <taxon>Paenibacillus</taxon>
    </lineage>
</organism>
<proteinExistence type="predicted"/>
<dbReference type="GO" id="GO:0019875">
    <property type="term" value="F:6-aminohexanoate-dimer hydrolase activity"/>
    <property type="evidence" value="ECO:0007669"/>
    <property type="project" value="UniProtKB-EC"/>
</dbReference>
<dbReference type="InterPro" id="IPR012338">
    <property type="entry name" value="Beta-lactam/transpept-like"/>
</dbReference>
<accession>A0ABN8G8M6</accession>
<dbReference type="PANTHER" id="PTHR43283">
    <property type="entry name" value="BETA-LACTAMASE-RELATED"/>
    <property type="match status" value="1"/>
</dbReference>
<dbReference type="PANTHER" id="PTHR43283:SF7">
    <property type="entry name" value="BETA-LACTAMASE-RELATED DOMAIN-CONTAINING PROTEIN"/>
    <property type="match status" value="1"/>
</dbReference>
<keyword evidence="3" id="KW-1185">Reference proteome</keyword>
<dbReference type="Proteomes" id="UP000838686">
    <property type="component" value="Unassembled WGS sequence"/>
</dbReference>
<dbReference type="EC" id="3.5.1.46" evidence="2"/>
<dbReference type="InterPro" id="IPR050789">
    <property type="entry name" value="Diverse_Enzym_Activities"/>
</dbReference>
<protein>
    <submittedName>
        <fullName evidence="2">6-aminohexanoate-dimer hydrolase</fullName>
        <ecNumber evidence="2">3.5.1.46</ecNumber>
    </submittedName>
</protein>
<reference evidence="2" key="1">
    <citation type="submission" date="2022-01" db="EMBL/GenBank/DDBJ databases">
        <authorList>
            <person name="Criscuolo A."/>
        </authorList>
    </citation>
    <scope>NUCLEOTIDE SEQUENCE</scope>
    <source>
        <strain evidence="2">CIP111893</strain>
    </source>
</reference>